<reference evidence="1 2" key="1">
    <citation type="submission" date="2022-01" db="EMBL/GenBank/DDBJ databases">
        <title>A high-quality chromosome-level genome assembly of rohu carp, Labeo rohita.</title>
        <authorList>
            <person name="Arick M.A. II"/>
            <person name="Hsu C.-Y."/>
            <person name="Magbanua Z."/>
            <person name="Pechanova O."/>
            <person name="Grover C."/>
            <person name="Miller E."/>
            <person name="Thrash A."/>
            <person name="Ezzel L."/>
            <person name="Alam S."/>
            <person name="Benzie J."/>
            <person name="Hamilton M."/>
            <person name="Karsi A."/>
            <person name="Lawrence M.L."/>
            <person name="Peterson D.G."/>
        </authorList>
    </citation>
    <scope>NUCLEOTIDE SEQUENCE [LARGE SCALE GENOMIC DNA]</scope>
    <source>
        <strain evidence="2">BAU-BD-2019</strain>
        <tissue evidence="1">Blood</tissue>
    </source>
</reference>
<protein>
    <submittedName>
        <fullName evidence="1">Anaphase-promoting complex subunit 1</fullName>
    </submittedName>
</protein>
<sequence>MVQVIVTQVQLFQDRMCVRCPLPSVVHETPKETNLAQSLNAQMVIMVDKCKVILQLLRIFHSAHPVTTNIFSYPEDLHVSFTANKELQYKACVQYFANHVLPFAIKIQILATVSQA</sequence>
<gene>
    <name evidence="1" type="ORF">H4Q32_030757</name>
</gene>
<comment type="caution">
    <text evidence="1">The sequence shown here is derived from an EMBL/GenBank/DDBJ whole genome shotgun (WGS) entry which is preliminary data.</text>
</comment>
<evidence type="ECO:0000313" key="1">
    <source>
        <dbReference type="EMBL" id="KAI2647636.1"/>
    </source>
</evidence>
<accession>A0ABQ8LD64</accession>
<proteinExistence type="predicted"/>
<name>A0ABQ8LD64_LABRO</name>
<evidence type="ECO:0000313" key="2">
    <source>
        <dbReference type="Proteomes" id="UP000830375"/>
    </source>
</evidence>
<dbReference type="EMBL" id="JACTAM010000224">
    <property type="protein sequence ID" value="KAI2647636.1"/>
    <property type="molecule type" value="Genomic_DNA"/>
</dbReference>
<keyword evidence="2" id="KW-1185">Reference proteome</keyword>
<organism evidence="1 2">
    <name type="scientific">Labeo rohita</name>
    <name type="common">Indian major carp</name>
    <name type="synonym">Cyprinus rohita</name>
    <dbReference type="NCBI Taxonomy" id="84645"/>
    <lineage>
        <taxon>Eukaryota</taxon>
        <taxon>Metazoa</taxon>
        <taxon>Chordata</taxon>
        <taxon>Craniata</taxon>
        <taxon>Vertebrata</taxon>
        <taxon>Euteleostomi</taxon>
        <taxon>Actinopterygii</taxon>
        <taxon>Neopterygii</taxon>
        <taxon>Teleostei</taxon>
        <taxon>Ostariophysi</taxon>
        <taxon>Cypriniformes</taxon>
        <taxon>Cyprinidae</taxon>
        <taxon>Labeoninae</taxon>
        <taxon>Labeonini</taxon>
        <taxon>Labeo</taxon>
    </lineage>
</organism>
<dbReference type="Proteomes" id="UP000830375">
    <property type="component" value="Unassembled WGS sequence"/>
</dbReference>